<evidence type="ECO:0000313" key="5">
    <source>
        <dbReference type="Proteomes" id="UP000029074"/>
    </source>
</evidence>
<dbReference type="EMBL" id="JGYW01000002">
    <property type="protein sequence ID" value="KFI59680.1"/>
    <property type="molecule type" value="Genomic_DNA"/>
</dbReference>
<feature type="region of interest" description="Disordered" evidence="1">
    <location>
        <begin position="21"/>
        <end position="43"/>
    </location>
</feature>
<dbReference type="Proteomes" id="UP000003656">
    <property type="component" value="Unassembled WGS sequence"/>
</dbReference>
<evidence type="ECO:0000313" key="4">
    <source>
        <dbReference type="Proteomes" id="UP000003656"/>
    </source>
</evidence>
<sequence>MKQHPNMLILFYEYFDSPEKVESSPQTADEGRPYMASRAHPGNGRQLMGAVVTLNGTRQALQPESINS</sequence>
<protein>
    <submittedName>
        <fullName evidence="2">Uncharacterized protein</fullName>
    </submittedName>
</protein>
<evidence type="ECO:0000256" key="1">
    <source>
        <dbReference type="SAM" id="MobiDB-lite"/>
    </source>
</evidence>
<dbReference type="AlphaFoldDB" id="D1NV83"/>
<accession>D1NV83</accession>
<dbReference type="RefSeq" id="WP_006295223.1">
    <property type="nucleotide sequence ID" value="NZ_ABXB03000003.1"/>
</dbReference>
<dbReference type="EMBL" id="ABXB03000003">
    <property type="protein sequence ID" value="EFA22734.1"/>
    <property type="molecule type" value="Genomic_DNA"/>
</dbReference>
<proteinExistence type="predicted"/>
<organism evidence="2 4">
    <name type="scientific">Bifidobacterium gallicum DSM 20093 = LMG 11596</name>
    <dbReference type="NCBI Taxonomy" id="561180"/>
    <lineage>
        <taxon>Bacteria</taxon>
        <taxon>Bacillati</taxon>
        <taxon>Actinomycetota</taxon>
        <taxon>Actinomycetes</taxon>
        <taxon>Bifidobacteriales</taxon>
        <taxon>Bifidobacteriaceae</taxon>
        <taxon>Bifidobacterium</taxon>
    </lineage>
</organism>
<reference evidence="2 4" key="1">
    <citation type="submission" date="2009-11" db="EMBL/GenBank/DDBJ databases">
        <authorList>
            <person name="Weinstock G."/>
            <person name="Sodergren E."/>
            <person name="Clifton S."/>
            <person name="Fulton L."/>
            <person name="Fulton B."/>
            <person name="Courtney L."/>
            <person name="Fronick C."/>
            <person name="Harrison M."/>
            <person name="Strong C."/>
            <person name="Farmer C."/>
            <person name="Delahaunty K."/>
            <person name="Markovic C."/>
            <person name="Hall O."/>
            <person name="Minx P."/>
            <person name="Tomlinson C."/>
            <person name="Mitreva M."/>
            <person name="Nelson J."/>
            <person name="Hou S."/>
            <person name="Wollam A."/>
            <person name="Pepin K.H."/>
            <person name="Johnson M."/>
            <person name="Bhonagiri V."/>
            <person name="Nash W.E."/>
            <person name="Warren W."/>
            <person name="Chinwalla A."/>
            <person name="Mardis E.R."/>
            <person name="Wilson R.K."/>
        </authorList>
    </citation>
    <scope>NUCLEOTIDE SEQUENCE [LARGE SCALE GENOMIC DNA]</scope>
    <source>
        <strain evidence="2 4">DSM 20093</strain>
    </source>
</reference>
<evidence type="ECO:0000313" key="2">
    <source>
        <dbReference type="EMBL" id="EFA22734.1"/>
    </source>
</evidence>
<name>D1NV83_9BIFI</name>
<comment type="caution">
    <text evidence="2">The sequence shown here is derived from an EMBL/GenBank/DDBJ whole genome shotgun (WGS) entry which is preliminary data.</text>
</comment>
<dbReference type="Proteomes" id="UP000029074">
    <property type="component" value="Unassembled WGS sequence"/>
</dbReference>
<evidence type="ECO:0000313" key="3">
    <source>
        <dbReference type="EMBL" id="KFI59680.1"/>
    </source>
</evidence>
<dbReference type="STRING" id="561180.BIFGAL_03767"/>
<keyword evidence="5" id="KW-1185">Reference proteome</keyword>
<gene>
    <name evidence="3" type="ORF">BGLCM_0349</name>
    <name evidence="2" type="ORF">BIFGAL_03767</name>
</gene>
<reference evidence="3 5" key="2">
    <citation type="submission" date="2014-03" db="EMBL/GenBank/DDBJ databases">
        <title>Genomics of Bifidobacteria.</title>
        <authorList>
            <person name="Ventura M."/>
            <person name="Milani C."/>
            <person name="Lugli G.A."/>
        </authorList>
    </citation>
    <scope>NUCLEOTIDE SEQUENCE [LARGE SCALE GENOMIC DNA]</scope>
    <source>
        <strain evidence="3 5">LMG 11596</strain>
    </source>
</reference>